<evidence type="ECO:0000313" key="2">
    <source>
        <dbReference type="EMBL" id="KAL2480222.1"/>
    </source>
</evidence>
<sequence length="146" mass="16573">MAGVKGNEIMTPFEETLAELFHATRAQIKTEKTQFVSPLMKFSNKDKVKIFKSRKSNSCCTEKSKNLTKHSHSGSGSSNRSMSGSTHVTSLQKWDDYTTFEDYLELVMVIEMTPNFDDRIQQMALAIEKLTKSLKDKDAQISTLMH</sequence>
<dbReference type="EMBL" id="JBFOLK010000010">
    <property type="protein sequence ID" value="KAL2480222.1"/>
    <property type="molecule type" value="Genomic_DNA"/>
</dbReference>
<accession>A0ABD1QVI9</accession>
<reference evidence="3" key="1">
    <citation type="submission" date="2024-07" db="EMBL/GenBank/DDBJ databases">
        <title>Two chromosome-level genome assemblies of Korean endemic species Abeliophyllum distichum and Forsythia ovata (Oleaceae).</title>
        <authorList>
            <person name="Jang H."/>
        </authorList>
    </citation>
    <scope>NUCLEOTIDE SEQUENCE [LARGE SCALE GENOMIC DNA]</scope>
</reference>
<keyword evidence="3" id="KW-1185">Reference proteome</keyword>
<feature type="region of interest" description="Disordered" evidence="1">
    <location>
        <begin position="54"/>
        <end position="85"/>
    </location>
</feature>
<feature type="compositionally biased region" description="Low complexity" evidence="1">
    <location>
        <begin position="73"/>
        <end position="85"/>
    </location>
</feature>
<proteinExistence type="predicted"/>
<evidence type="ECO:0000313" key="3">
    <source>
        <dbReference type="Proteomes" id="UP001604336"/>
    </source>
</evidence>
<comment type="caution">
    <text evidence="2">The sequence shown here is derived from an EMBL/GenBank/DDBJ whole genome shotgun (WGS) entry which is preliminary data.</text>
</comment>
<evidence type="ECO:0000256" key="1">
    <source>
        <dbReference type="SAM" id="MobiDB-lite"/>
    </source>
</evidence>
<dbReference type="Proteomes" id="UP001604336">
    <property type="component" value="Unassembled WGS sequence"/>
</dbReference>
<organism evidence="2 3">
    <name type="scientific">Abeliophyllum distichum</name>
    <dbReference type="NCBI Taxonomy" id="126358"/>
    <lineage>
        <taxon>Eukaryota</taxon>
        <taxon>Viridiplantae</taxon>
        <taxon>Streptophyta</taxon>
        <taxon>Embryophyta</taxon>
        <taxon>Tracheophyta</taxon>
        <taxon>Spermatophyta</taxon>
        <taxon>Magnoliopsida</taxon>
        <taxon>eudicotyledons</taxon>
        <taxon>Gunneridae</taxon>
        <taxon>Pentapetalae</taxon>
        <taxon>asterids</taxon>
        <taxon>lamiids</taxon>
        <taxon>Lamiales</taxon>
        <taxon>Oleaceae</taxon>
        <taxon>Forsythieae</taxon>
        <taxon>Abeliophyllum</taxon>
    </lineage>
</organism>
<protein>
    <submittedName>
        <fullName evidence="2">Uncharacterized protein</fullName>
    </submittedName>
</protein>
<dbReference type="AlphaFoldDB" id="A0ABD1QVI9"/>
<name>A0ABD1QVI9_9LAMI</name>
<gene>
    <name evidence="2" type="ORF">Adt_33188</name>
</gene>